<sequence length="147" mass="16991">MWISILNYNAGQIEVYDVTDCFAENETAADNNEKAVDWLESNGFCSAETVFMLTDECPLCVVNNESVDLSDDGIDIVSTDDIEQNYIIRVKEKDLTKQFINTVRTNPGLIRDKFYIKDNRIYKDRLCKKSMKTFGFDELKIYKVITK</sequence>
<reference evidence="1" key="1">
    <citation type="journal article" date="2021" name="Proc. Natl. Acad. Sci. U.S.A.">
        <title>A Catalog of Tens of Thousands of Viruses from Human Metagenomes Reveals Hidden Associations with Chronic Diseases.</title>
        <authorList>
            <person name="Tisza M.J."/>
            <person name="Buck C.B."/>
        </authorList>
    </citation>
    <scope>NUCLEOTIDE SEQUENCE</scope>
    <source>
        <strain evidence="1">CtXt06</strain>
    </source>
</reference>
<accession>A0A8S5V6U9</accession>
<organism evidence="1">
    <name type="scientific">CrAss-like virus sp. ctXt06</name>
    <dbReference type="NCBI Taxonomy" id="2825837"/>
    <lineage>
        <taxon>Viruses</taxon>
        <taxon>Duplodnaviria</taxon>
        <taxon>Heunggongvirae</taxon>
        <taxon>Uroviricota</taxon>
        <taxon>Caudoviricetes</taxon>
        <taxon>Crassvirales</taxon>
    </lineage>
</organism>
<protein>
    <submittedName>
        <fullName evidence="1">Uncharacterized protein</fullName>
    </submittedName>
</protein>
<evidence type="ECO:0000313" key="1">
    <source>
        <dbReference type="EMBL" id="DAG02444.1"/>
    </source>
</evidence>
<name>A0A8S5V6U9_9CAUD</name>
<proteinExistence type="predicted"/>
<dbReference type="EMBL" id="BK016209">
    <property type="protein sequence ID" value="DAG02444.1"/>
    <property type="molecule type" value="Genomic_DNA"/>
</dbReference>